<feature type="domain" description="Longin" evidence="17">
    <location>
        <begin position="6"/>
        <end position="121"/>
    </location>
</feature>
<keyword evidence="7" id="KW-0256">Endoplasmic reticulum</keyword>
<proteinExistence type="inferred from homology"/>
<dbReference type="PROSITE" id="PS50859">
    <property type="entry name" value="LONGIN"/>
    <property type="match status" value="1"/>
</dbReference>
<dbReference type="STRING" id="37003.ENSKMAP00000002514"/>
<keyword evidence="20" id="KW-1185">Reference proteome</keyword>
<feature type="transmembrane region" description="Helical" evidence="16">
    <location>
        <begin position="195"/>
        <end position="216"/>
    </location>
</feature>
<dbReference type="InterPro" id="IPR010908">
    <property type="entry name" value="Longin_dom"/>
</dbReference>
<evidence type="ECO:0000256" key="3">
    <source>
        <dbReference type="ARBA" id="ARBA00004223"/>
    </source>
</evidence>
<sequence>MILLTMIGRVSDGLLLVASTVRDEDEQSGKDLQRYQNQAKKLFRKLNPQSPDRCTLEAGDMKFHLLIAEGVCYVCLCEPSFPKRFAFAYLEDLHSKFYDQYGRRVPTVTRPYPFMEFDTLLQKTQKHYSDSRTQRNLISVNSELLDIQTIMVANITEVLQRGEALSALNDKANNLSSLSRKYKTDAKLLNIRSTYAKVAAVAVFFITVIFYLRFWWF</sequence>
<evidence type="ECO:0000256" key="14">
    <source>
        <dbReference type="ARBA" id="ARBA00024188"/>
    </source>
</evidence>
<dbReference type="GO" id="GO:0005789">
    <property type="term" value="C:endoplasmic reticulum membrane"/>
    <property type="evidence" value="ECO:0007669"/>
    <property type="project" value="UniProtKB-SubCell"/>
</dbReference>
<keyword evidence="8" id="KW-0653">Protein transport</keyword>
<protein>
    <submittedName>
        <fullName evidence="19">SEC22 homolog B, vesicle trafficking protein a</fullName>
    </submittedName>
</protein>
<dbReference type="KEGG" id="kmr:108248531"/>
<dbReference type="Gene3D" id="1.20.5.110">
    <property type="match status" value="1"/>
</dbReference>
<dbReference type="PROSITE" id="PS50892">
    <property type="entry name" value="V_SNARE"/>
    <property type="match status" value="1"/>
</dbReference>
<accession>A0A3Q2ZW51</accession>
<keyword evidence="6 16" id="KW-0812">Transmembrane</keyword>
<name>A0A3Q2ZW51_KRYMA</name>
<dbReference type="GeneTree" id="ENSGT00940000156349"/>
<evidence type="ECO:0000256" key="15">
    <source>
        <dbReference type="PROSITE-ProRule" id="PRU00290"/>
    </source>
</evidence>
<dbReference type="CDD" id="cd14824">
    <property type="entry name" value="Longin"/>
    <property type="match status" value="1"/>
</dbReference>
<evidence type="ECO:0000256" key="10">
    <source>
        <dbReference type="ARBA" id="ARBA00023034"/>
    </source>
</evidence>
<dbReference type="GeneID" id="108248531"/>
<dbReference type="SMART" id="SM01270">
    <property type="entry name" value="Longin"/>
    <property type="match status" value="1"/>
</dbReference>
<dbReference type="SUPFAM" id="SSF64356">
    <property type="entry name" value="SNARE-like"/>
    <property type="match status" value="1"/>
</dbReference>
<dbReference type="SUPFAM" id="SSF58038">
    <property type="entry name" value="SNARE fusion complex"/>
    <property type="match status" value="1"/>
</dbReference>
<dbReference type="InterPro" id="IPR011012">
    <property type="entry name" value="Longin-like_dom_sf"/>
</dbReference>
<evidence type="ECO:0000256" key="5">
    <source>
        <dbReference type="ARBA" id="ARBA00022448"/>
    </source>
</evidence>
<evidence type="ECO:0000259" key="17">
    <source>
        <dbReference type="PROSITE" id="PS50859"/>
    </source>
</evidence>
<evidence type="ECO:0000256" key="1">
    <source>
        <dbReference type="ARBA" id="ARBA00004163"/>
    </source>
</evidence>
<dbReference type="AlphaFoldDB" id="A0A3Q2ZW51"/>
<comment type="function">
    <text evidence="13">SNARE involved in targeting and fusion of ER-derived transport vesicles with the Golgi complex as well as Golgi-derived retrograde transport vesicles with the ER.</text>
</comment>
<evidence type="ECO:0000256" key="8">
    <source>
        <dbReference type="ARBA" id="ARBA00022927"/>
    </source>
</evidence>
<evidence type="ECO:0000256" key="12">
    <source>
        <dbReference type="ARBA" id="ARBA00023136"/>
    </source>
</evidence>
<evidence type="ECO:0000256" key="4">
    <source>
        <dbReference type="ARBA" id="ARBA00008025"/>
    </source>
</evidence>
<comment type="similarity">
    <text evidence="4">Belongs to the synaptobrevin family.</text>
</comment>
<keyword evidence="10" id="KW-0333">Golgi apparatus</keyword>
<dbReference type="GO" id="GO:0042470">
    <property type="term" value="C:melanosome"/>
    <property type="evidence" value="ECO:0007669"/>
    <property type="project" value="UniProtKB-SubCell"/>
</dbReference>
<evidence type="ECO:0000256" key="6">
    <source>
        <dbReference type="ARBA" id="ARBA00022692"/>
    </source>
</evidence>
<feature type="domain" description="V-SNARE coiled-coil homology" evidence="18">
    <location>
        <begin position="136"/>
        <end position="196"/>
    </location>
</feature>
<keyword evidence="9 16" id="KW-1133">Transmembrane helix</keyword>
<dbReference type="InterPro" id="IPR044565">
    <property type="entry name" value="Sec22"/>
</dbReference>
<evidence type="ECO:0000256" key="11">
    <source>
        <dbReference type="ARBA" id="ARBA00023054"/>
    </source>
</evidence>
<evidence type="ECO:0000256" key="7">
    <source>
        <dbReference type="ARBA" id="ARBA00022824"/>
    </source>
</evidence>
<reference evidence="19" key="1">
    <citation type="submission" date="2025-08" db="UniProtKB">
        <authorList>
            <consortium name="Ensembl"/>
        </authorList>
    </citation>
    <scope>IDENTIFICATION</scope>
</reference>
<evidence type="ECO:0000256" key="9">
    <source>
        <dbReference type="ARBA" id="ARBA00022989"/>
    </source>
</evidence>
<dbReference type="GO" id="GO:0005794">
    <property type="term" value="C:Golgi apparatus"/>
    <property type="evidence" value="ECO:0007669"/>
    <property type="project" value="UniProtKB-SubCell"/>
</dbReference>
<dbReference type="PANTHER" id="PTHR45837">
    <property type="entry name" value="VESICLE-TRAFFICKING PROTEIN SEC22B"/>
    <property type="match status" value="1"/>
</dbReference>
<evidence type="ECO:0000259" key="18">
    <source>
        <dbReference type="PROSITE" id="PS50892"/>
    </source>
</evidence>
<comment type="subcellular location">
    <subcellularLocation>
        <location evidence="1">Endoplasmic reticulum membrane</location>
        <topology evidence="1">Single-pass type IV membrane protein</topology>
    </subcellularLocation>
    <subcellularLocation>
        <location evidence="14">Golgi apparatus</location>
        <location evidence="14">cis-Golgi network membrane</location>
    </subcellularLocation>
    <subcellularLocation>
        <location evidence="2">Golgi apparatus</location>
        <location evidence="2">trans-Golgi network membrane</location>
    </subcellularLocation>
    <subcellularLocation>
        <location evidence="3">Melanosome</location>
    </subcellularLocation>
</comment>
<dbReference type="OrthoDB" id="1719357at2759"/>
<dbReference type="Pfam" id="PF13774">
    <property type="entry name" value="Longin"/>
    <property type="match status" value="1"/>
</dbReference>
<keyword evidence="12 16" id="KW-0472">Membrane</keyword>
<dbReference type="RefSeq" id="XP_017292849.1">
    <property type="nucleotide sequence ID" value="XM_017437360.3"/>
</dbReference>
<evidence type="ECO:0000256" key="2">
    <source>
        <dbReference type="ARBA" id="ARBA00004198"/>
    </source>
</evidence>
<dbReference type="GO" id="GO:0005484">
    <property type="term" value="F:SNAP receptor activity"/>
    <property type="evidence" value="ECO:0007669"/>
    <property type="project" value="InterPro"/>
</dbReference>
<dbReference type="Ensembl" id="ENSKMAT00000002565.1">
    <property type="protein sequence ID" value="ENSKMAP00000002514.1"/>
    <property type="gene ID" value="ENSKMAG00000001947.1"/>
</dbReference>
<dbReference type="InterPro" id="IPR042855">
    <property type="entry name" value="V_SNARE_CC"/>
</dbReference>
<organism evidence="19 20">
    <name type="scientific">Kryptolebias marmoratus</name>
    <name type="common">Mangrove killifish</name>
    <name type="synonym">Rivulus marmoratus</name>
    <dbReference type="NCBI Taxonomy" id="37003"/>
    <lineage>
        <taxon>Eukaryota</taxon>
        <taxon>Metazoa</taxon>
        <taxon>Chordata</taxon>
        <taxon>Craniata</taxon>
        <taxon>Vertebrata</taxon>
        <taxon>Euteleostomi</taxon>
        <taxon>Actinopterygii</taxon>
        <taxon>Neopterygii</taxon>
        <taxon>Teleostei</taxon>
        <taxon>Neoteleostei</taxon>
        <taxon>Acanthomorphata</taxon>
        <taxon>Ovalentaria</taxon>
        <taxon>Atherinomorphae</taxon>
        <taxon>Cyprinodontiformes</taxon>
        <taxon>Rivulidae</taxon>
        <taxon>Kryptolebias</taxon>
    </lineage>
</organism>
<dbReference type="Proteomes" id="UP000264800">
    <property type="component" value="Unplaced"/>
</dbReference>
<evidence type="ECO:0000256" key="16">
    <source>
        <dbReference type="SAM" id="Phobius"/>
    </source>
</evidence>
<dbReference type="GO" id="GO:0006890">
    <property type="term" value="P:retrograde vesicle-mediated transport, Golgi to endoplasmic reticulum"/>
    <property type="evidence" value="ECO:0007669"/>
    <property type="project" value="InterPro"/>
</dbReference>
<dbReference type="Pfam" id="PF00957">
    <property type="entry name" value="Synaptobrevin"/>
    <property type="match status" value="1"/>
</dbReference>
<keyword evidence="11 15" id="KW-0175">Coiled coil</keyword>
<evidence type="ECO:0000313" key="19">
    <source>
        <dbReference type="Ensembl" id="ENSKMAP00000002514.1"/>
    </source>
</evidence>
<evidence type="ECO:0000313" key="20">
    <source>
        <dbReference type="Proteomes" id="UP000264800"/>
    </source>
</evidence>
<evidence type="ECO:0000256" key="13">
    <source>
        <dbReference type="ARBA" id="ARBA00024173"/>
    </source>
</evidence>
<dbReference type="GO" id="GO:0015031">
    <property type="term" value="P:protein transport"/>
    <property type="evidence" value="ECO:0007669"/>
    <property type="project" value="UniProtKB-KW"/>
</dbReference>
<dbReference type="CDD" id="cd15866">
    <property type="entry name" value="R-SNARE_SEC22"/>
    <property type="match status" value="1"/>
</dbReference>
<dbReference type="GO" id="GO:0006888">
    <property type="term" value="P:endoplasmic reticulum to Golgi vesicle-mediated transport"/>
    <property type="evidence" value="ECO:0007669"/>
    <property type="project" value="InterPro"/>
</dbReference>
<dbReference type="CTD" id="114464"/>
<keyword evidence="5" id="KW-0813">Transport</keyword>
<dbReference type="Gene3D" id="3.30.450.50">
    <property type="entry name" value="Longin domain"/>
    <property type="match status" value="1"/>
</dbReference>
<reference evidence="19" key="2">
    <citation type="submission" date="2025-09" db="UniProtKB">
        <authorList>
            <consortium name="Ensembl"/>
        </authorList>
    </citation>
    <scope>IDENTIFICATION</scope>
</reference>